<dbReference type="NCBIfam" id="TIGR00228">
    <property type="entry name" value="ruvC"/>
    <property type="match status" value="1"/>
</dbReference>
<comment type="cofactor">
    <cofactor evidence="13">
        <name>Mg(2+)</name>
        <dbReference type="ChEBI" id="CHEBI:18420"/>
    </cofactor>
    <text evidence="13">Binds 2 Mg(2+) ion per subunit.</text>
</comment>
<evidence type="ECO:0000256" key="14">
    <source>
        <dbReference type="NCBIfam" id="TIGR00228"/>
    </source>
</evidence>
<feature type="active site" evidence="13">
    <location>
        <position position="140"/>
    </location>
</feature>
<evidence type="ECO:0000256" key="11">
    <source>
        <dbReference type="ARBA" id="ARBA00023204"/>
    </source>
</evidence>
<evidence type="ECO:0000256" key="6">
    <source>
        <dbReference type="ARBA" id="ARBA00022763"/>
    </source>
</evidence>
<dbReference type="GO" id="GO:0008821">
    <property type="term" value="F:crossover junction DNA endonuclease activity"/>
    <property type="evidence" value="ECO:0007669"/>
    <property type="project" value="UniProtKB-UniRule"/>
</dbReference>
<evidence type="ECO:0000256" key="4">
    <source>
        <dbReference type="ARBA" id="ARBA00022723"/>
    </source>
</evidence>
<sequence length="170" mass="18378">MRVIGIDPGLSATGYGIVESTGINTYAPVAYGTIRTSSKKDIASRLFSIYENLQSVTETYSPDAAGIESVFIGKDPKNHLHIGEARGAIFVALKKHGIDVYEFSPLQVKKAITGYGAAEKAQVCFMVSRLLGIRSAVNEHVADALAIALSALNQHTLEQRYGQHDRITAR</sequence>
<dbReference type="GO" id="GO:0003677">
    <property type="term" value="F:DNA binding"/>
    <property type="evidence" value="ECO:0007669"/>
    <property type="project" value="UniProtKB-KW"/>
</dbReference>
<keyword evidence="5 13" id="KW-0255">Endonuclease</keyword>
<evidence type="ECO:0000256" key="8">
    <source>
        <dbReference type="ARBA" id="ARBA00022842"/>
    </source>
</evidence>
<keyword evidence="9 13" id="KW-0238">DNA-binding</keyword>
<keyword evidence="6 13" id="KW-0227">DNA damage</keyword>
<feature type="active site" evidence="13">
    <location>
        <position position="7"/>
    </location>
</feature>
<dbReference type="Pfam" id="PF02075">
    <property type="entry name" value="RuvC"/>
    <property type="match status" value="1"/>
</dbReference>
<evidence type="ECO:0000313" key="16">
    <source>
        <dbReference type="Proteomes" id="UP000777265"/>
    </source>
</evidence>
<keyword evidence="2 13" id="KW-0963">Cytoplasm</keyword>
<feature type="binding site" evidence="13">
    <location>
        <position position="140"/>
    </location>
    <ligand>
        <name>Mg(2+)</name>
        <dbReference type="ChEBI" id="CHEBI:18420"/>
        <label>1</label>
    </ligand>
</feature>
<evidence type="ECO:0000256" key="12">
    <source>
        <dbReference type="ARBA" id="ARBA00029354"/>
    </source>
</evidence>
<dbReference type="InterPro" id="IPR002176">
    <property type="entry name" value="X-over_junc_endoDNase_RuvC"/>
</dbReference>
<dbReference type="Gene3D" id="3.30.420.10">
    <property type="entry name" value="Ribonuclease H-like superfamily/Ribonuclease H"/>
    <property type="match status" value="1"/>
</dbReference>
<feature type="active site" evidence="13">
    <location>
        <position position="68"/>
    </location>
</feature>
<dbReference type="InterPro" id="IPR036397">
    <property type="entry name" value="RNaseH_sf"/>
</dbReference>
<gene>
    <name evidence="13 15" type="primary">ruvC</name>
    <name evidence="15" type="ORF">GXY80_01880</name>
</gene>
<evidence type="ECO:0000256" key="3">
    <source>
        <dbReference type="ARBA" id="ARBA00022722"/>
    </source>
</evidence>
<dbReference type="FunFam" id="3.30.420.10:FF:000002">
    <property type="entry name" value="Crossover junction endodeoxyribonuclease RuvC"/>
    <property type="match status" value="1"/>
</dbReference>
<evidence type="ECO:0000313" key="15">
    <source>
        <dbReference type="EMBL" id="NLW34218.1"/>
    </source>
</evidence>
<dbReference type="PANTHER" id="PTHR30194">
    <property type="entry name" value="CROSSOVER JUNCTION ENDODEOXYRIBONUCLEASE RUVC"/>
    <property type="match status" value="1"/>
</dbReference>
<comment type="catalytic activity">
    <reaction evidence="12 13">
        <text>Endonucleolytic cleavage at a junction such as a reciprocal single-stranded crossover between two homologous DNA duplexes (Holliday junction).</text>
        <dbReference type="EC" id="3.1.21.10"/>
    </reaction>
</comment>
<dbReference type="GO" id="GO:0005737">
    <property type="term" value="C:cytoplasm"/>
    <property type="evidence" value="ECO:0007669"/>
    <property type="project" value="UniProtKB-SubCell"/>
</dbReference>
<proteinExistence type="inferred from homology"/>
<comment type="caution">
    <text evidence="15">The sequence shown here is derived from an EMBL/GenBank/DDBJ whole genome shotgun (WGS) entry which is preliminary data.</text>
</comment>
<reference evidence="15" key="2">
    <citation type="submission" date="2020-01" db="EMBL/GenBank/DDBJ databases">
        <authorList>
            <person name="Campanaro S."/>
        </authorList>
    </citation>
    <scope>NUCLEOTIDE SEQUENCE</scope>
    <source>
        <strain evidence="15">AS06rmzACSIP_7</strain>
    </source>
</reference>
<comment type="subunit">
    <text evidence="13">Homodimer which binds Holliday junction (HJ) DNA. The HJ becomes 2-fold symmetrical on binding to RuvC with unstacked arms; it has a different conformation from HJ DNA in complex with RuvA. In the full resolvosome a probable DNA-RuvA(4)-RuvB(12)-RuvC(2) complex forms which resolves the HJ.</text>
</comment>
<keyword evidence="11 13" id="KW-0234">DNA repair</keyword>
<dbReference type="GO" id="GO:0000287">
    <property type="term" value="F:magnesium ion binding"/>
    <property type="evidence" value="ECO:0007669"/>
    <property type="project" value="UniProtKB-UniRule"/>
</dbReference>
<reference evidence="15" key="1">
    <citation type="journal article" date="2020" name="Biotechnol. Biofuels">
        <title>New insights from the biogas microbiome by comprehensive genome-resolved metagenomics of nearly 1600 species originating from multiple anaerobic digesters.</title>
        <authorList>
            <person name="Campanaro S."/>
            <person name="Treu L."/>
            <person name="Rodriguez-R L.M."/>
            <person name="Kovalovszki A."/>
            <person name="Ziels R.M."/>
            <person name="Maus I."/>
            <person name="Zhu X."/>
            <person name="Kougias P.G."/>
            <person name="Basile A."/>
            <person name="Luo G."/>
            <person name="Schluter A."/>
            <person name="Konstantinidis K.T."/>
            <person name="Angelidaki I."/>
        </authorList>
    </citation>
    <scope>NUCLEOTIDE SEQUENCE</scope>
    <source>
        <strain evidence="15">AS06rmzACSIP_7</strain>
    </source>
</reference>
<keyword evidence="7 13" id="KW-0378">Hydrolase</keyword>
<dbReference type="HAMAP" id="MF_00034">
    <property type="entry name" value="RuvC"/>
    <property type="match status" value="1"/>
</dbReference>
<comment type="similarity">
    <text evidence="1 13">Belongs to the RuvC family.</text>
</comment>
<evidence type="ECO:0000256" key="2">
    <source>
        <dbReference type="ARBA" id="ARBA00022490"/>
    </source>
</evidence>
<keyword evidence="10 13" id="KW-0233">DNA recombination</keyword>
<dbReference type="EMBL" id="JAAYEE010000032">
    <property type="protein sequence ID" value="NLW34218.1"/>
    <property type="molecule type" value="Genomic_DNA"/>
</dbReference>
<evidence type="ECO:0000256" key="9">
    <source>
        <dbReference type="ARBA" id="ARBA00023125"/>
    </source>
</evidence>
<evidence type="ECO:0000256" key="5">
    <source>
        <dbReference type="ARBA" id="ARBA00022759"/>
    </source>
</evidence>
<dbReference type="GO" id="GO:0006281">
    <property type="term" value="P:DNA repair"/>
    <property type="evidence" value="ECO:0007669"/>
    <property type="project" value="UniProtKB-UniRule"/>
</dbReference>
<name>A0A351U4U6_9BACT</name>
<comment type="function">
    <text evidence="13">The RuvA-RuvB-RuvC complex processes Holliday junction (HJ) DNA during genetic recombination and DNA repair. Endonuclease that resolves HJ intermediates. Cleaves cruciform DNA by making single-stranded nicks across the HJ at symmetrical positions within the homologous arms, yielding a 5'-phosphate and a 3'-hydroxyl group; requires a central core of homology in the junction. The consensus cleavage sequence is 5'-(A/T)TT(C/G)-3'. Cleavage occurs on the 3'-side of the TT dinucleotide at the point of strand exchange. HJ branch migration catalyzed by RuvA-RuvB allows RuvC to scan DNA until it finds its consensus sequence, where it cleaves and resolves the cruciform DNA.</text>
</comment>
<keyword evidence="4 13" id="KW-0479">Metal-binding</keyword>
<evidence type="ECO:0000256" key="13">
    <source>
        <dbReference type="HAMAP-Rule" id="MF_00034"/>
    </source>
</evidence>
<evidence type="ECO:0000256" key="7">
    <source>
        <dbReference type="ARBA" id="ARBA00022801"/>
    </source>
</evidence>
<protein>
    <recommendedName>
        <fullName evidence="13 14">Crossover junction endodeoxyribonuclease RuvC</fullName>
        <ecNumber evidence="13 14">3.1.21.10</ecNumber>
    </recommendedName>
    <alternativeName>
        <fullName evidence="13">Holliday junction nuclease RuvC</fullName>
    </alternativeName>
    <alternativeName>
        <fullName evidence="13">Holliday junction resolvase RuvC</fullName>
    </alternativeName>
</protein>
<organism evidence="15 16">
    <name type="scientific">Syntrophorhabdus aromaticivorans</name>
    <dbReference type="NCBI Taxonomy" id="328301"/>
    <lineage>
        <taxon>Bacteria</taxon>
        <taxon>Pseudomonadati</taxon>
        <taxon>Thermodesulfobacteriota</taxon>
        <taxon>Syntrophorhabdia</taxon>
        <taxon>Syntrophorhabdales</taxon>
        <taxon>Syntrophorhabdaceae</taxon>
        <taxon>Syntrophorhabdus</taxon>
    </lineage>
</organism>
<accession>A0A351U4U6</accession>
<dbReference type="CDD" id="cd16962">
    <property type="entry name" value="RuvC"/>
    <property type="match status" value="1"/>
</dbReference>
<keyword evidence="8 13" id="KW-0460">Magnesium</keyword>
<dbReference type="PRINTS" id="PR00696">
    <property type="entry name" value="RSOLVASERUVC"/>
</dbReference>
<comment type="subcellular location">
    <subcellularLocation>
        <location evidence="13">Cytoplasm</location>
    </subcellularLocation>
</comment>
<dbReference type="GO" id="GO:0048476">
    <property type="term" value="C:Holliday junction resolvase complex"/>
    <property type="evidence" value="ECO:0007669"/>
    <property type="project" value="UniProtKB-UniRule"/>
</dbReference>
<feature type="binding site" evidence="13">
    <location>
        <position position="7"/>
    </location>
    <ligand>
        <name>Mg(2+)</name>
        <dbReference type="ChEBI" id="CHEBI:18420"/>
        <label>1</label>
    </ligand>
</feature>
<evidence type="ECO:0000256" key="10">
    <source>
        <dbReference type="ARBA" id="ARBA00023172"/>
    </source>
</evidence>
<dbReference type="InterPro" id="IPR012337">
    <property type="entry name" value="RNaseH-like_sf"/>
</dbReference>
<dbReference type="GO" id="GO:0006310">
    <property type="term" value="P:DNA recombination"/>
    <property type="evidence" value="ECO:0007669"/>
    <property type="project" value="UniProtKB-UniRule"/>
</dbReference>
<dbReference type="SUPFAM" id="SSF53098">
    <property type="entry name" value="Ribonuclease H-like"/>
    <property type="match status" value="1"/>
</dbReference>
<dbReference type="AlphaFoldDB" id="A0A351U4U6"/>
<evidence type="ECO:0000256" key="1">
    <source>
        <dbReference type="ARBA" id="ARBA00009518"/>
    </source>
</evidence>
<keyword evidence="3 13" id="KW-0540">Nuclease</keyword>
<dbReference type="Proteomes" id="UP000777265">
    <property type="component" value="Unassembled WGS sequence"/>
</dbReference>
<dbReference type="EC" id="3.1.21.10" evidence="13 14"/>
<dbReference type="STRING" id="909663.GCA_000512235_02465"/>
<dbReference type="PANTHER" id="PTHR30194:SF3">
    <property type="entry name" value="CROSSOVER JUNCTION ENDODEOXYRIBONUCLEASE RUVC"/>
    <property type="match status" value="1"/>
</dbReference>
<feature type="binding site" evidence="13">
    <location>
        <position position="68"/>
    </location>
    <ligand>
        <name>Mg(2+)</name>
        <dbReference type="ChEBI" id="CHEBI:18420"/>
        <label>2</label>
    </ligand>
</feature>